<dbReference type="FunFam" id="3.40.50.1260:FF:000002">
    <property type="entry name" value="Phosphoglycerate kinase"/>
    <property type="match status" value="1"/>
</dbReference>
<keyword evidence="12 14" id="KW-0067">ATP-binding</keyword>
<dbReference type="GO" id="GO:0005829">
    <property type="term" value="C:cytosol"/>
    <property type="evidence" value="ECO:0007669"/>
    <property type="project" value="TreeGrafter"/>
</dbReference>
<evidence type="ECO:0000256" key="10">
    <source>
        <dbReference type="ARBA" id="ARBA00022741"/>
    </source>
</evidence>
<dbReference type="EC" id="2.7.2.3" evidence="6 14"/>
<keyword evidence="13 14" id="KW-0324">Glycolysis</keyword>
<feature type="binding site" evidence="14">
    <location>
        <position position="113"/>
    </location>
    <ligand>
        <name>substrate</name>
    </ligand>
</feature>
<evidence type="ECO:0000256" key="14">
    <source>
        <dbReference type="HAMAP-Rule" id="MF_00145"/>
    </source>
</evidence>
<dbReference type="InterPro" id="IPR015911">
    <property type="entry name" value="Phosphoglycerate_kinase_CS"/>
</dbReference>
<dbReference type="GO" id="GO:0006094">
    <property type="term" value="P:gluconeogenesis"/>
    <property type="evidence" value="ECO:0007669"/>
    <property type="project" value="TreeGrafter"/>
</dbReference>
<dbReference type="EMBL" id="NMOS02000001">
    <property type="protein sequence ID" value="RDH41079.1"/>
    <property type="molecule type" value="Genomic_DNA"/>
</dbReference>
<feature type="binding site" evidence="15">
    <location>
        <position position="146"/>
    </location>
    <ligand>
        <name>(2R)-3-phosphoglycerate</name>
        <dbReference type="ChEBI" id="CHEBI:58272"/>
    </ligand>
</feature>
<feature type="binding site" evidence="14 16">
    <location>
        <position position="319"/>
    </location>
    <ligand>
        <name>ATP</name>
        <dbReference type="ChEBI" id="CHEBI:30616"/>
    </ligand>
</feature>
<feature type="binding site" evidence="14">
    <location>
        <position position="146"/>
    </location>
    <ligand>
        <name>substrate</name>
    </ligand>
</feature>
<dbReference type="GO" id="GO:0043531">
    <property type="term" value="F:ADP binding"/>
    <property type="evidence" value="ECO:0007669"/>
    <property type="project" value="TreeGrafter"/>
</dbReference>
<dbReference type="GO" id="GO:0006096">
    <property type="term" value="P:glycolytic process"/>
    <property type="evidence" value="ECO:0007669"/>
    <property type="project" value="UniProtKB-UniRule"/>
</dbReference>
<feature type="binding site" evidence="15">
    <location>
        <position position="36"/>
    </location>
    <ligand>
        <name>(2R)-3-phosphoglycerate</name>
        <dbReference type="ChEBI" id="CHEBI:58272"/>
    </ligand>
</feature>
<reference evidence="18 19" key="2">
    <citation type="journal article" date="2018" name="J. Invertebr. Pathol.">
        <title>'Candidatus Aquirickettsiella gammari' (Gammaproteobacteria: Legionellales: Coxiellaceae): A bacterial pathogen of the freshwater crustacean Gammarus fossarum (Malacostraca: Amphipoda).</title>
        <authorList>
            <person name="Bojko J."/>
            <person name="Dunn A.M."/>
            <person name="Stebbing P.D."/>
            <person name="van Aerle R."/>
            <person name="Bacela-Spychalska K."/>
            <person name="Bean T.P."/>
            <person name="Urrutia A."/>
            <person name="Stentiford G.D."/>
        </authorList>
    </citation>
    <scope>NUCLEOTIDE SEQUENCE [LARGE SCALE GENOMIC DNA]</scope>
    <source>
        <strain evidence="18">RA15029</strain>
    </source>
</reference>
<evidence type="ECO:0000256" key="17">
    <source>
        <dbReference type="RuleBase" id="RU000532"/>
    </source>
</evidence>
<evidence type="ECO:0000256" key="13">
    <source>
        <dbReference type="ARBA" id="ARBA00023152"/>
    </source>
</evidence>
<dbReference type="GO" id="GO:0004618">
    <property type="term" value="F:phosphoglycerate kinase activity"/>
    <property type="evidence" value="ECO:0007669"/>
    <property type="project" value="UniProtKB-UniRule"/>
</dbReference>
<evidence type="ECO:0000256" key="8">
    <source>
        <dbReference type="ARBA" id="ARBA00022490"/>
    </source>
</evidence>
<evidence type="ECO:0000256" key="6">
    <source>
        <dbReference type="ARBA" id="ARBA00013061"/>
    </source>
</evidence>
<evidence type="ECO:0000256" key="9">
    <source>
        <dbReference type="ARBA" id="ARBA00022679"/>
    </source>
</evidence>
<dbReference type="PIRSF" id="PIRSF000724">
    <property type="entry name" value="Pgk"/>
    <property type="match status" value="1"/>
</dbReference>
<accession>A0A370CJQ5</accession>
<feature type="binding site" evidence="15">
    <location>
        <position position="113"/>
    </location>
    <ligand>
        <name>(2R)-3-phosphoglycerate</name>
        <dbReference type="ChEBI" id="CHEBI:58272"/>
    </ligand>
</feature>
<feature type="binding site" evidence="14 15">
    <location>
        <begin position="21"/>
        <end position="23"/>
    </location>
    <ligand>
        <name>substrate</name>
    </ligand>
</feature>
<proteinExistence type="inferred from homology"/>
<dbReference type="PANTHER" id="PTHR11406:SF23">
    <property type="entry name" value="PHOSPHOGLYCERATE KINASE 1, CHLOROPLASTIC-RELATED"/>
    <property type="match status" value="1"/>
</dbReference>
<dbReference type="GO" id="GO:0005524">
    <property type="term" value="F:ATP binding"/>
    <property type="evidence" value="ECO:0007669"/>
    <property type="project" value="UniProtKB-KW"/>
</dbReference>
<dbReference type="HAMAP" id="MF_00145">
    <property type="entry name" value="Phosphoglyc_kinase"/>
    <property type="match status" value="1"/>
</dbReference>
<dbReference type="InterPro" id="IPR036043">
    <property type="entry name" value="Phosphoglycerate_kinase_sf"/>
</dbReference>
<organism evidence="18 19">
    <name type="scientific">Candidatus Aquirickettsiella gammari</name>
    <dbReference type="NCBI Taxonomy" id="2016198"/>
    <lineage>
        <taxon>Bacteria</taxon>
        <taxon>Pseudomonadati</taxon>
        <taxon>Pseudomonadota</taxon>
        <taxon>Gammaproteobacteria</taxon>
        <taxon>Legionellales</taxon>
        <taxon>Coxiellaceae</taxon>
        <taxon>Candidatus Aquirickettsiella</taxon>
    </lineage>
</organism>
<comment type="similarity">
    <text evidence="4 14 17">Belongs to the phosphoglycerate kinase family.</text>
</comment>
<feature type="binding site" evidence="14 16">
    <location>
        <position position="197"/>
    </location>
    <ligand>
        <name>ATP</name>
        <dbReference type="ChEBI" id="CHEBI:30616"/>
    </ligand>
</feature>
<comment type="catalytic activity">
    <reaction evidence="1 14 17">
        <text>(2R)-3-phosphoglycerate + ATP = (2R)-3-phospho-glyceroyl phosphate + ADP</text>
        <dbReference type="Rhea" id="RHEA:14801"/>
        <dbReference type="ChEBI" id="CHEBI:30616"/>
        <dbReference type="ChEBI" id="CHEBI:57604"/>
        <dbReference type="ChEBI" id="CHEBI:58272"/>
        <dbReference type="ChEBI" id="CHEBI:456216"/>
        <dbReference type="EC" id="2.7.2.3"/>
    </reaction>
</comment>
<evidence type="ECO:0000256" key="5">
    <source>
        <dbReference type="ARBA" id="ARBA00011245"/>
    </source>
</evidence>
<keyword evidence="8 14" id="KW-0963">Cytoplasm</keyword>
<keyword evidence="10 14" id="KW-0547">Nucleotide-binding</keyword>
<feature type="binding site" evidence="14">
    <location>
        <position position="36"/>
    </location>
    <ligand>
        <name>substrate</name>
    </ligand>
</feature>
<evidence type="ECO:0000256" key="15">
    <source>
        <dbReference type="PIRSR" id="PIRSR000724-1"/>
    </source>
</evidence>
<dbReference type="PANTHER" id="PTHR11406">
    <property type="entry name" value="PHOSPHOGLYCERATE KINASE"/>
    <property type="match status" value="1"/>
</dbReference>
<sequence>MALISLKDLDLHNKRVIIREDFNVPLSKGVITSDARIRAALPTIQCALAKGAAIILLSHLGRPDEGHFTKEFSLAPVAARLQDLLGQPVRFIIDGLEKFNILPGEIVLCENVRFWRGERSNDPVLAKKIAKLGDIFVMDAFATAHRSEASTVGVAQFSQQVCAGLLLMAELKALNLAFENPARPLLAIVGGAKVSGKLVLLSSLLNKVNALILGGGVANTFLAAQGYSVGRSLYEIELLDEAKRLLILAQQKQVEIILPSDVIVATEISATAKTYVKKLTEIKNNEMILDIGPESIKHYTRCVQAAASLLWNGPIGVFELQLFEQGTRALSIAIANSAAFSIAGGGDTLAAIEKYGISDKISYISTGGGAFLEFIEGKDLPALAILQEKTEGA</sequence>
<dbReference type="Pfam" id="PF00162">
    <property type="entry name" value="PGK"/>
    <property type="match status" value="1"/>
</dbReference>
<dbReference type="UniPathway" id="UPA00109">
    <property type="reaction ID" value="UER00185"/>
</dbReference>
<dbReference type="AlphaFoldDB" id="A0A370CJQ5"/>
<evidence type="ECO:0000256" key="3">
    <source>
        <dbReference type="ARBA" id="ARBA00004838"/>
    </source>
</evidence>
<keyword evidence="9 14" id="KW-0808">Transferase</keyword>
<evidence type="ECO:0000256" key="4">
    <source>
        <dbReference type="ARBA" id="ARBA00008982"/>
    </source>
</evidence>
<evidence type="ECO:0000256" key="7">
    <source>
        <dbReference type="ARBA" id="ARBA00016471"/>
    </source>
</evidence>
<feature type="binding site" evidence="14 15">
    <location>
        <begin position="59"/>
        <end position="62"/>
    </location>
    <ligand>
        <name>substrate</name>
    </ligand>
</feature>
<name>A0A370CJQ5_9COXI</name>
<dbReference type="InterPro" id="IPR001576">
    <property type="entry name" value="Phosphoglycerate_kinase"/>
</dbReference>
<comment type="pathway">
    <text evidence="3 14">Carbohydrate degradation; glycolysis; pyruvate from D-glyceraldehyde 3-phosphate: step 2/5.</text>
</comment>
<evidence type="ECO:0000256" key="2">
    <source>
        <dbReference type="ARBA" id="ARBA00004496"/>
    </source>
</evidence>
<comment type="subunit">
    <text evidence="5 14">Monomer.</text>
</comment>
<dbReference type="PRINTS" id="PR00477">
    <property type="entry name" value="PHGLYCKINASE"/>
</dbReference>
<dbReference type="PROSITE" id="PS00111">
    <property type="entry name" value="PGLYCERATE_KINASE"/>
    <property type="match status" value="1"/>
</dbReference>
<reference evidence="18 19" key="1">
    <citation type="journal article" date="2017" name="Int. J. Syst. Evol. Microbiol.">
        <title>Aquarickettsiella crustaci n. gen. n. sp. (Gammaproteobacteria: Legionellales: Coxiellaceae); a bacterial pathogen of the freshwater crustacean: Gammarus fossarum (Malacostraca: Amphipoda).</title>
        <authorList>
            <person name="Bojko J."/>
            <person name="Dunn A.M."/>
            <person name="Stebbing P.D."/>
            <person name="Van Aerle R."/>
            <person name="Bacela-Spychalska K."/>
            <person name="Bean T.P."/>
            <person name="Stentiford G.D."/>
        </authorList>
    </citation>
    <scope>NUCLEOTIDE SEQUENCE [LARGE SCALE GENOMIC DNA]</scope>
    <source>
        <strain evidence="18">RA15029</strain>
    </source>
</reference>
<evidence type="ECO:0000256" key="1">
    <source>
        <dbReference type="ARBA" id="ARBA00000642"/>
    </source>
</evidence>
<dbReference type="FunFam" id="3.40.50.1260:FF:000001">
    <property type="entry name" value="Phosphoglycerate kinase"/>
    <property type="match status" value="1"/>
</dbReference>
<protein>
    <recommendedName>
        <fullName evidence="7 14">Phosphoglycerate kinase</fullName>
        <ecNumber evidence="6 14">2.7.2.3</ecNumber>
    </recommendedName>
</protein>
<gene>
    <name evidence="14" type="primary">pgk</name>
    <name evidence="18" type="ORF">CFE62_000205</name>
</gene>
<dbReference type="InterPro" id="IPR015824">
    <property type="entry name" value="Phosphoglycerate_kinase_N"/>
</dbReference>
<keyword evidence="19" id="KW-1185">Reference proteome</keyword>
<keyword evidence="11 14" id="KW-0418">Kinase</keyword>
<evidence type="ECO:0000256" key="16">
    <source>
        <dbReference type="PIRSR" id="PIRSR000724-2"/>
    </source>
</evidence>
<dbReference type="Proteomes" id="UP000226429">
    <property type="component" value="Unassembled WGS sequence"/>
</dbReference>
<dbReference type="SUPFAM" id="SSF53748">
    <property type="entry name" value="Phosphoglycerate kinase"/>
    <property type="match status" value="1"/>
</dbReference>
<evidence type="ECO:0000313" key="18">
    <source>
        <dbReference type="EMBL" id="RDH41079.1"/>
    </source>
</evidence>
<dbReference type="Gene3D" id="3.40.50.1260">
    <property type="entry name" value="Phosphoglycerate kinase, N-terminal domain"/>
    <property type="match status" value="2"/>
</dbReference>
<feature type="binding site" evidence="14 16">
    <location>
        <begin position="345"/>
        <end position="348"/>
    </location>
    <ligand>
        <name>ATP</name>
        <dbReference type="ChEBI" id="CHEBI:30616"/>
    </ligand>
</feature>
<evidence type="ECO:0000256" key="11">
    <source>
        <dbReference type="ARBA" id="ARBA00022777"/>
    </source>
</evidence>
<comment type="caution">
    <text evidence="14">Lacks conserved residue(s) required for the propagation of feature annotation.</text>
</comment>
<comment type="subcellular location">
    <subcellularLocation>
        <location evidence="2 14">Cytoplasm</location>
    </subcellularLocation>
</comment>
<evidence type="ECO:0000256" key="12">
    <source>
        <dbReference type="ARBA" id="ARBA00022840"/>
    </source>
</evidence>
<evidence type="ECO:0000313" key="19">
    <source>
        <dbReference type="Proteomes" id="UP000226429"/>
    </source>
</evidence>
<comment type="caution">
    <text evidence="18">The sequence shown here is derived from an EMBL/GenBank/DDBJ whole genome shotgun (WGS) entry which is preliminary data.</text>
</comment>